<dbReference type="AlphaFoldDB" id="A0A016XIP0"/>
<dbReference type="eggNOG" id="ENOG5030WKQ">
    <property type="taxonomic scope" value="Bacteria"/>
</dbReference>
<gene>
    <name evidence="2" type="ORF">AZ34_13450</name>
</gene>
<dbReference type="STRING" id="1458275.AZ34_13450"/>
<evidence type="ECO:0000259" key="1">
    <source>
        <dbReference type="Pfam" id="PF11984"/>
    </source>
</evidence>
<dbReference type="InterPro" id="IPR014263">
    <property type="entry name" value="Methanolan_biosynth_EpsI"/>
</dbReference>
<dbReference type="NCBIfam" id="TIGR02914">
    <property type="entry name" value="EpsI_fam"/>
    <property type="match status" value="1"/>
</dbReference>
<name>A0A016XIP0_9BURK</name>
<dbReference type="EMBL" id="JEMG01000001">
    <property type="protein sequence ID" value="EYC51964.1"/>
    <property type="molecule type" value="Genomic_DNA"/>
</dbReference>
<feature type="domain" description="Methanolan biosynthesis EpsI" evidence="1">
    <location>
        <begin position="9"/>
        <end position="215"/>
    </location>
</feature>
<dbReference type="Proteomes" id="UP000023268">
    <property type="component" value="Unassembled WGS sequence"/>
</dbReference>
<accession>A0A016XIP0</accession>
<dbReference type="NCBIfam" id="NF045609">
    <property type="entry name" value="EpsI_type_B"/>
    <property type="match status" value="1"/>
</dbReference>
<organism evidence="2 3">
    <name type="scientific">Hylemonella gracilis str. Niagara R</name>
    <dbReference type="NCBI Taxonomy" id="1458275"/>
    <lineage>
        <taxon>Bacteria</taxon>
        <taxon>Pseudomonadati</taxon>
        <taxon>Pseudomonadota</taxon>
        <taxon>Betaproteobacteria</taxon>
        <taxon>Burkholderiales</taxon>
        <taxon>Comamonadaceae</taxon>
        <taxon>Hylemonella</taxon>
    </lineage>
</organism>
<dbReference type="RefSeq" id="WP_035608806.1">
    <property type="nucleotide sequence ID" value="NZ_JEMG01000001.1"/>
</dbReference>
<dbReference type="Pfam" id="PF11984">
    <property type="entry name" value="DUF3485"/>
    <property type="match status" value="1"/>
</dbReference>
<evidence type="ECO:0000313" key="3">
    <source>
        <dbReference type="Proteomes" id="UP000023268"/>
    </source>
</evidence>
<evidence type="ECO:0000313" key="2">
    <source>
        <dbReference type="EMBL" id="EYC51964.1"/>
    </source>
</evidence>
<protein>
    <submittedName>
        <fullName evidence="2">EpsI family protein</fullName>
    </submittedName>
</protein>
<sequence>MQRPIRNLTLLGLMLSTAALTFWMHPRQLLADTRPAMDLASMVPAAFGEWVELPNATAQIIDPQLQQSLENLYSQTLSRTYANRQGYRVMLSMVYGKTQRGSQQLHHPEICYPAQGFQVLSNRTAELDTPYGVIPVRRLETRLSAARVEPVTYWALVGEEVVLGSVRRKLVEMRHGVRGYTVDGLLFRVSSVDIVSARAFDLQDRFVSQLMVAISRDDRLRLAGL</sequence>
<comment type="caution">
    <text evidence="2">The sequence shown here is derived from an EMBL/GenBank/DDBJ whole genome shotgun (WGS) entry which is preliminary data.</text>
</comment>
<dbReference type="OrthoDB" id="8583485at2"/>
<dbReference type="InterPro" id="IPR054653">
    <property type="entry name" value="EpsI_type_B_pred"/>
</dbReference>
<reference evidence="2 3" key="1">
    <citation type="submission" date="2014-02" db="EMBL/GenBank/DDBJ databases">
        <title>Draft Genome of Hylemonella gracilis isolated from the Niagara River.</title>
        <authorList>
            <person name="Pawlowski D.R."/>
            <person name="Koudelka G.B."/>
        </authorList>
    </citation>
    <scope>NUCLEOTIDE SEQUENCE [LARGE SCALE GENOMIC DNA]</scope>
    <source>
        <strain evidence="2 3">Niagara R</strain>
    </source>
</reference>
<proteinExistence type="predicted"/>